<dbReference type="Gene3D" id="3.20.20.140">
    <property type="entry name" value="Metal-dependent hydrolases"/>
    <property type="match status" value="1"/>
</dbReference>
<evidence type="ECO:0000313" key="1">
    <source>
        <dbReference type="EMBL" id="KFM80825.1"/>
    </source>
</evidence>
<dbReference type="Proteomes" id="UP000054359">
    <property type="component" value="Unassembled WGS sequence"/>
</dbReference>
<name>A0A087UTY6_STEMI</name>
<reference evidence="1 2" key="1">
    <citation type="submission" date="2013-11" db="EMBL/GenBank/DDBJ databases">
        <title>Genome sequencing of Stegodyphus mimosarum.</title>
        <authorList>
            <person name="Bechsgaard J."/>
        </authorList>
    </citation>
    <scope>NUCLEOTIDE SEQUENCE [LARGE SCALE GENOMIC DNA]</scope>
</reference>
<gene>
    <name evidence="1" type="ORF">X975_17937</name>
</gene>
<protein>
    <submittedName>
        <fullName evidence="1">Putative deoxyribonuclease TATDN1</fullName>
    </submittedName>
</protein>
<accession>A0A087UTY6</accession>
<keyword evidence="2" id="KW-1185">Reference proteome</keyword>
<feature type="non-terminal residue" evidence="1">
    <location>
        <position position="43"/>
    </location>
</feature>
<dbReference type="AlphaFoldDB" id="A0A087UTY6"/>
<dbReference type="OrthoDB" id="6079689at2759"/>
<evidence type="ECO:0000313" key="2">
    <source>
        <dbReference type="Proteomes" id="UP000054359"/>
    </source>
</evidence>
<proteinExistence type="predicted"/>
<dbReference type="EMBL" id="KK121599">
    <property type="protein sequence ID" value="KFM80825.1"/>
    <property type="molecule type" value="Genomic_DNA"/>
</dbReference>
<organism evidence="1 2">
    <name type="scientific">Stegodyphus mimosarum</name>
    <name type="common">African social velvet spider</name>
    <dbReference type="NCBI Taxonomy" id="407821"/>
    <lineage>
        <taxon>Eukaryota</taxon>
        <taxon>Metazoa</taxon>
        <taxon>Ecdysozoa</taxon>
        <taxon>Arthropoda</taxon>
        <taxon>Chelicerata</taxon>
        <taxon>Arachnida</taxon>
        <taxon>Araneae</taxon>
        <taxon>Araneomorphae</taxon>
        <taxon>Entelegynae</taxon>
        <taxon>Eresoidea</taxon>
        <taxon>Eresidae</taxon>
        <taxon>Stegodyphus</taxon>
    </lineage>
</organism>
<sequence>MMAAPVIRRRIIDIGANLTDPMFRGIYNGTKKHVDDLHEVLRR</sequence>